<dbReference type="AlphaFoldDB" id="A0AAV1G5E0"/>
<keyword evidence="3" id="KW-0378">Hydrolase</keyword>
<dbReference type="InterPro" id="IPR020422">
    <property type="entry name" value="TYR_PHOSPHATASE_DUAL_dom"/>
</dbReference>
<dbReference type="PRINTS" id="PR01908">
    <property type="entry name" value="ADSPHPHTASE"/>
</dbReference>
<dbReference type="SUPFAM" id="SSF52799">
    <property type="entry name" value="(Phosphotyrosine protein) phosphatases II"/>
    <property type="match status" value="1"/>
</dbReference>
<dbReference type="InterPro" id="IPR000387">
    <property type="entry name" value="Tyr_Pase_dom"/>
</dbReference>
<evidence type="ECO:0000259" key="7">
    <source>
        <dbReference type="PROSITE" id="PS50056"/>
    </source>
</evidence>
<dbReference type="PROSITE" id="PS50056">
    <property type="entry name" value="TYR_PHOSPHATASE_2"/>
    <property type="match status" value="1"/>
</dbReference>
<evidence type="ECO:0000256" key="4">
    <source>
        <dbReference type="ARBA" id="ARBA00022912"/>
    </source>
</evidence>
<evidence type="ECO:0000256" key="1">
    <source>
        <dbReference type="ARBA" id="ARBA00004637"/>
    </source>
</evidence>
<dbReference type="GO" id="GO:0005743">
    <property type="term" value="C:mitochondrial inner membrane"/>
    <property type="evidence" value="ECO:0007669"/>
    <property type="project" value="UniProtKB-SubCell"/>
</dbReference>
<protein>
    <submittedName>
        <fullName evidence="8">Dual specificity protein phosphatase 18-like</fullName>
    </submittedName>
</protein>
<dbReference type="Pfam" id="PF00782">
    <property type="entry name" value="DSPc"/>
    <property type="match status" value="1"/>
</dbReference>
<organism evidence="8 9">
    <name type="scientific">Xyrichtys novacula</name>
    <name type="common">Pearly razorfish</name>
    <name type="synonym">Hemipteronotus novacula</name>
    <dbReference type="NCBI Taxonomy" id="13765"/>
    <lineage>
        <taxon>Eukaryota</taxon>
        <taxon>Metazoa</taxon>
        <taxon>Chordata</taxon>
        <taxon>Craniata</taxon>
        <taxon>Vertebrata</taxon>
        <taxon>Euteleostomi</taxon>
        <taxon>Actinopterygii</taxon>
        <taxon>Neopterygii</taxon>
        <taxon>Teleostei</taxon>
        <taxon>Neoteleostei</taxon>
        <taxon>Acanthomorphata</taxon>
        <taxon>Eupercaria</taxon>
        <taxon>Labriformes</taxon>
        <taxon>Labridae</taxon>
        <taxon>Xyrichtys</taxon>
    </lineage>
</organism>
<comment type="subcellular location">
    <subcellularLocation>
        <location evidence="1">Mitochondrion inner membrane</location>
        <topology evidence="1">Peripheral membrane protein</topology>
    </subcellularLocation>
</comment>
<keyword evidence="2" id="KW-0472">Membrane</keyword>
<dbReference type="InterPro" id="IPR000340">
    <property type="entry name" value="Dual-sp_phosphatase_cat-dom"/>
</dbReference>
<dbReference type="PROSITE" id="PS50054">
    <property type="entry name" value="TYR_PHOSPHATASE_DUAL"/>
    <property type="match status" value="1"/>
</dbReference>
<keyword evidence="9" id="KW-1185">Reference proteome</keyword>
<dbReference type="SMART" id="SM00195">
    <property type="entry name" value="DSPc"/>
    <property type="match status" value="1"/>
</dbReference>
<proteinExistence type="predicted"/>
<dbReference type="InterPro" id="IPR029021">
    <property type="entry name" value="Prot-tyrosine_phosphatase-like"/>
</dbReference>
<name>A0AAV1G5E0_XYRNO</name>
<evidence type="ECO:0000313" key="9">
    <source>
        <dbReference type="Proteomes" id="UP001178508"/>
    </source>
</evidence>
<dbReference type="PROSITE" id="PS00383">
    <property type="entry name" value="TYR_PHOSPHATASE_1"/>
    <property type="match status" value="1"/>
</dbReference>
<dbReference type="Gene3D" id="3.90.190.10">
    <property type="entry name" value="Protein tyrosine phosphatase superfamily"/>
    <property type="match status" value="1"/>
</dbReference>
<evidence type="ECO:0000256" key="2">
    <source>
        <dbReference type="ARBA" id="ARBA00022792"/>
    </source>
</evidence>
<sequence length="185" mass="20563">MRSSGGSGGSGLSGLCRVTDHLYLSSRRSALDSSQVSLCRITCIVNVSESRSRCAPPAGVEDYLHLPVPDSPLSPIWIHFDPVSDLVQRTAERGGRTLLHCEAGRSRSATLCAAYLMKYRDLTLLEAHTWIKTCRPTVRPNPGFWRQLIRYEAELRGSNSVRMMSSPLGEIPDIYEDETRDMVPL</sequence>
<evidence type="ECO:0000256" key="3">
    <source>
        <dbReference type="ARBA" id="ARBA00022801"/>
    </source>
</evidence>
<accession>A0AAV1G5E0</accession>
<dbReference type="PANTHER" id="PTHR46495">
    <property type="entry name" value="DUAL SPECIFICITY PROTEIN PHOSPHATASE 21"/>
    <property type="match status" value="1"/>
</dbReference>
<dbReference type="InterPro" id="IPR016130">
    <property type="entry name" value="Tyr_Pase_AS"/>
</dbReference>
<evidence type="ECO:0000259" key="6">
    <source>
        <dbReference type="PROSITE" id="PS50054"/>
    </source>
</evidence>
<evidence type="ECO:0000313" key="8">
    <source>
        <dbReference type="EMBL" id="CAJ1067899.1"/>
    </source>
</evidence>
<dbReference type="Proteomes" id="UP001178508">
    <property type="component" value="Chromosome 12"/>
</dbReference>
<feature type="domain" description="Tyrosine-protein phosphatase" evidence="6">
    <location>
        <begin position="14"/>
        <end position="157"/>
    </location>
</feature>
<dbReference type="GO" id="GO:0004725">
    <property type="term" value="F:protein tyrosine phosphatase activity"/>
    <property type="evidence" value="ECO:0007669"/>
    <property type="project" value="TreeGrafter"/>
</dbReference>
<keyword evidence="4" id="KW-0904">Protein phosphatase</keyword>
<gene>
    <name evidence="8" type="ORF">XNOV1_A034262</name>
</gene>
<keyword evidence="2" id="KW-0999">Mitochondrion inner membrane</keyword>
<dbReference type="PANTHER" id="PTHR46495:SF1">
    <property type="entry name" value="DUAL SPECIFICITY PHOSPHATASE 21"/>
    <property type="match status" value="1"/>
</dbReference>
<reference evidence="8" key="1">
    <citation type="submission" date="2023-08" db="EMBL/GenBank/DDBJ databases">
        <authorList>
            <person name="Alioto T."/>
            <person name="Alioto T."/>
            <person name="Gomez Garrido J."/>
        </authorList>
    </citation>
    <scope>NUCLEOTIDE SEQUENCE</scope>
</reference>
<dbReference type="EMBL" id="OY660875">
    <property type="protein sequence ID" value="CAJ1067899.1"/>
    <property type="molecule type" value="Genomic_DNA"/>
</dbReference>
<feature type="domain" description="Tyrosine specific protein phosphatases" evidence="7">
    <location>
        <begin position="81"/>
        <end position="136"/>
    </location>
</feature>
<keyword evidence="5" id="KW-0496">Mitochondrion</keyword>
<evidence type="ECO:0000256" key="5">
    <source>
        <dbReference type="ARBA" id="ARBA00023128"/>
    </source>
</evidence>